<dbReference type="Proteomes" id="UP000195913">
    <property type="component" value="Unassembled WGS sequence"/>
</dbReference>
<accession>A0A1R4FLZ0</accession>
<name>A0A1R4FLZ0_9MICC</name>
<organism evidence="2 3">
    <name type="scientific">Arthrobacter rhombi</name>
    <dbReference type="NCBI Taxonomy" id="71253"/>
    <lineage>
        <taxon>Bacteria</taxon>
        <taxon>Bacillati</taxon>
        <taxon>Actinomycetota</taxon>
        <taxon>Actinomycetes</taxon>
        <taxon>Micrococcales</taxon>
        <taxon>Micrococcaceae</taxon>
        <taxon>Arthrobacter</taxon>
    </lineage>
</organism>
<evidence type="ECO:0000313" key="3">
    <source>
        <dbReference type="Proteomes" id="UP000195913"/>
    </source>
</evidence>
<feature type="region of interest" description="Disordered" evidence="1">
    <location>
        <begin position="1"/>
        <end position="22"/>
    </location>
</feature>
<dbReference type="EMBL" id="FUHW01000020">
    <property type="protein sequence ID" value="SJM56935.1"/>
    <property type="molecule type" value="Genomic_DNA"/>
</dbReference>
<dbReference type="RefSeq" id="WP_096224026.1">
    <property type="nucleotide sequence ID" value="NZ_FUHW01000020.1"/>
</dbReference>
<evidence type="ECO:0000256" key="1">
    <source>
        <dbReference type="SAM" id="MobiDB-lite"/>
    </source>
</evidence>
<sequence length="70" mass="7489">MSTALVVNDDGGPETQELGGAGIQRTPEALEKITDVIKYGLVDPHVRARFSLADAQNAVAAVEAVIWQER</sequence>
<keyword evidence="3" id="KW-1185">Reference proteome</keyword>
<dbReference type="AlphaFoldDB" id="A0A1R4FLZ0"/>
<reference evidence="2 3" key="1">
    <citation type="submission" date="2017-02" db="EMBL/GenBank/DDBJ databases">
        <authorList>
            <person name="Peterson S.W."/>
        </authorList>
    </citation>
    <scope>NUCLEOTIDE SEQUENCE [LARGE SCALE GENOMIC DNA]</scope>
    <source>
        <strain evidence="2 3">B Ar 00.02</strain>
    </source>
</reference>
<protein>
    <submittedName>
        <fullName evidence="2">Uncharacterized protein</fullName>
    </submittedName>
</protein>
<proteinExistence type="predicted"/>
<evidence type="ECO:0000313" key="2">
    <source>
        <dbReference type="EMBL" id="SJM56935.1"/>
    </source>
</evidence>
<gene>
    <name evidence="2" type="ORF">FM101_04690</name>
</gene>